<feature type="transmembrane region" description="Helical" evidence="1">
    <location>
        <begin position="12"/>
        <end position="35"/>
    </location>
</feature>
<sequence>MAVISNTYWLDFFEVIFFVLGTSCWMLLAGVWLFCSITSTTPIRSTSALVGSLLDGWIAEKKFLERLGAAICMAGFYN</sequence>
<accession>A0A8T3C812</accession>
<keyword evidence="1" id="KW-0812">Transmembrane</keyword>
<keyword evidence="3" id="KW-1185">Reference proteome</keyword>
<gene>
    <name evidence="2" type="ORF">KFK09_003051</name>
</gene>
<protein>
    <submittedName>
        <fullName evidence="2">Uncharacterized protein</fullName>
    </submittedName>
</protein>
<name>A0A8T3C812_DENNO</name>
<comment type="caution">
    <text evidence="2">The sequence shown here is derived from an EMBL/GenBank/DDBJ whole genome shotgun (WGS) entry which is preliminary data.</text>
</comment>
<dbReference type="SMR" id="A0A8T3C812"/>
<proteinExistence type="predicted"/>
<evidence type="ECO:0000256" key="1">
    <source>
        <dbReference type="SAM" id="Phobius"/>
    </source>
</evidence>
<reference evidence="2" key="1">
    <citation type="journal article" date="2022" name="Front. Genet.">
        <title>Chromosome-Scale Assembly of the Dendrobium nobile Genome Provides Insights Into the Molecular Mechanism of the Biosynthesis of the Medicinal Active Ingredient of Dendrobium.</title>
        <authorList>
            <person name="Xu Q."/>
            <person name="Niu S.-C."/>
            <person name="Li K.-L."/>
            <person name="Zheng P.-J."/>
            <person name="Zhang X.-J."/>
            <person name="Jia Y."/>
            <person name="Liu Y."/>
            <person name="Niu Y.-X."/>
            <person name="Yu L.-H."/>
            <person name="Chen D.-F."/>
            <person name="Zhang G.-Q."/>
        </authorList>
    </citation>
    <scope>NUCLEOTIDE SEQUENCE</scope>
    <source>
        <tissue evidence="2">Leaf</tissue>
    </source>
</reference>
<keyword evidence="1" id="KW-1133">Transmembrane helix</keyword>
<organism evidence="2 3">
    <name type="scientific">Dendrobium nobile</name>
    <name type="common">Orchid</name>
    <dbReference type="NCBI Taxonomy" id="94219"/>
    <lineage>
        <taxon>Eukaryota</taxon>
        <taxon>Viridiplantae</taxon>
        <taxon>Streptophyta</taxon>
        <taxon>Embryophyta</taxon>
        <taxon>Tracheophyta</taxon>
        <taxon>Spermatophyta</taxon>
        <taxon>Magnoliopsida</taxon>
        <taxon>Liliopsida</taxon>
        <taxon>Asparagales</taxon>
        <taxon>Orchidaceae</taxon>
        <taxon>Epidendroideae</taxon>
        <taxon>Malaxideae</taxon>
        <taxon>Dendrobiinae</taxon>
        <taxon>Dendrobium</taxon>
    </lineage>
</organism>
<keyword evidence="1" id="KW-0472">Membrane</keyword>
<evidence type="ECO:0000313" key="2">
    <source>
        <dbReference type="EMBL" id="KAI0527450.1"/>
    </source>
</evidence>
<evidence type="ECO:0000313" key="3">
    <source>
        <dbReference type="Proteomes" id="UP000829196"/>
    </source>
</evidence>
<dbReference type="AlphaFoldDB" id="A0A8T3C812"/>
<dbReference type="EMBL" id="JAGYWB010000003">
    <property type="protein sequence ID" value="KAI0527450.1"/>
    <property type="molecule type" value="Genomic_DNA"/>
</dbReference>
<dbReference type="Proteomes" id="UP000829196">
    <property type="component" value="Unassembled WGS sequence"/>
</dbReference>